<gene>
    <name evidence="1" type="ORF">H8B15_08470</name>
</gene>
<protein>
    <recommendedName>
        <fullName evidence="3">DNA-directed DNA polymerase family A palm domain-containing protein</fullName>
    </recommendedName>
</protein>
<dbReference type="EMBL" id="JACSCY010000005">
    <property type="protein sequence ID" value="MBC6610955.1"/>
    <property type="molecule type" value="Genomic_DNA"/>
</dbReference>
<keyword evidence="2" id="KW-1185">Reference proteome</keyword>
<evidence type="ECO:0000313" key="1">
    <source>
        <dbReference type="EMBL" id="MBC6610955.1"/>
    </source>
</evidence>
<organism evidence="1 2">
    <name type="scientific">Hymenobacter citatus</name>
    <dbReference type="NCBI Taxonomy" id="2763506"/>
    <lineage>
        <taxon>Bacteria</taxon>
        <taxon>Pseudomonadati</taxon>
        <taxon>Bacteroidota</taxon>
        <taxon>Cytophagia</taxon>
        <taxon>Cytophagales</taxon>
        <taxon>Hymenobacteraceae</taxon>
        <taxon>Hymenobacter</taxon>
    </lineage>
</organism>
<evidence type="ECO:0008006" key="3">
    <source>
        <dbReference type="Google" id="ProtNLM"/>
    </source>
</evidence>
<comment type="caution">
    <text evidence="1">The sequence shown here is derived from an EMBL/GenBank/DDBJ whole genome shotgun (WGS) entry which is preliminary data.</text>
</comment>
<evidence type="ECO:0000313" key="2">
    <source>
        <dbReference type="Proteomes" id="UP000622017"/>
    </source>
</evidence>
<name>A0ABR7MIN3_9BACT</name>
<sequence>MYSTSIRKAKKAFITNRLLFVPSTLANIPAFLTSLGYETYFIEHHQDKVAYILHKILESATFDPNFTSGGYSNLNQKHLEEMLGPKYTQTILRILLDSGVIECDGQYIPKKKSLGYRVANQYKSTAIGLSIFKQEVLGKKLDSWSKAQKKAIKKCCFLKSVYQDIKDICINTSAATALITSIYNQTTKFIKSNIDSLSHRKLDKKKYAALQETAKTERYINLPSIKALRKSLKKQSNSTIYELLMDSAMHSYNANIISINEIGSQDFRMPKRPIEGSRIYTVLTNLSRELRQFLYHAKYPNESLVNIDIKNSQPFLASILLVKQYEGWVLPADVQRYIELTSKGIFYNYMAGLMHKPYNTQKERKDFKQSFFANIFFCKQLHTENSKAGKIFQSYFPNVSSLLSLHKEKCFKDLALTMQYTEAQIMLDTIVKSLQKNKIWCASIHDSIVCLKRDKDFVTNVILDAFRNKFNLVPSVDEELWIRPEM</sequence>
<reference evidence="1 2" key="1">
    <citation type="submission" date="2020-08" db="EMBL/GenBank/DDBJ databases">
        <title>Hymenobacter sp.</title>
        <authorList>
            <person name="Kim M.K."/>
        </authorList>
    </citation>
    <scope>NUCLEOTIDE SEQUENCE [LARGE SCALE GENOMIC DNA]</scope>
    <source>
        <strain evidence="1 2">BT507</strain>
    </source>
</reference>
<dbReference type="RefSeq" id="WP_187319248.1">
    <property type="nucleotide sequence ID" value="NZ_JACSCY010000005.1"/>
</dbReference>
<dbReference type="Proteomes" id="UP000622017">
    <property type="component" value="Unassembled WGS sequence"/>
</dbReference>
<accession>A0ABR7MIN3</accession>
<proteinExistence type="predicted"/>